<organism evidence="2 3">
    <name type="scientific">Panicum virgatum</name>
    <name type="common">Blackwell switchgrass</name>
    <dbReference type="NCBI Taxonomy" id="38727"/>
    <lineage>
        <taxon>Eukaryota</taxon>
        <taxon>Viridiplantae</taxon>
        <taxon>Streptophyta</taxon>
        <taxon>Embryophyta</taxon>
        <taxon>Tracheophyta</taxon>
        <taxon>Spermatophyta</taxon>
        <taxon>Magnoliopsida</taxon>
        <taxon>Liliopsida</taxon>
        <taxon>Poales</taxon>
        <taxon>Poaceae</taxon>
        <taxon>PACMAD clade</taxon>
        <taxon>Panicoideae</taxon>
        <taxon>Panicodae</taxon>
        <taxon>Paniceae</taxon>
        <taxon>Panicinae</taxon>
        <taxon>Panicum</taxon>
        <taxon>Panicum sect. Hiantes</taxon>
    </lineage>
</organism>
<evidence type="ECO:0000313" key="3">
    <source>
        <dbReference type="Proteomes" id="UP000823388"/>
    </source>
</evidence>
<proteinExistence type="predicted"/>
<sequence length="134" mass="13847">MGLRTATSAVSLTDGGRSVEQSPDGALLPICGLPCTYRPPLPSSSGGGDELSGSALFHHQISDDKRWRRGLDFPSSLFISFSAPYAPPPSPPSAPPPPSTRASVGCGGGASTRAHAGRGGGAEHREQRLEVRWG</sequence>
<dbReference type="AlphaFoldDB" id="A0A8T0PQ34"/>
<dbReference type="Proteomes" id="UP000823388">
    <property type="component" value="Chromosome 7N"/>
</dbReference>
<protein>
    <submittedName>
        <fullName evidence="2">Uncharacterized protein</fullName>
    </submittedName>
</protein>
<accession>A0A8T0PQ34</accession>
<feature type="region of interest" description="Disordered" evidence="1">
    <location>
        <begin position="82"/>
        <end position="134"/>
    </location>
</feature>
<feature type="region of interest" description="Disordered" evidence="1">
    <location>
        <begin position="1"/>
        <end position="25"/>
    </location>
</feature>
<evidence type="ECO:0000256" key="1">
    <source>
        <dbReference type="SAM" id="MobiDB-lite"/>
    </source>
</evidence>
<keyword evidence="3" id="KW-1185">Reference proteome</keyword>
<name>A0A8T0PQ34_PANVG</name>
<evidence type="ECO:0000313" key="2">
    <source>
        <dbReference type="EMBL" id="KAG2564461.1"/>
    </source>
</evidence>
<reference evidence="2" key="1">
    <citation type="submission" date="2020-05" db="EMBL/GenBank/DDBJ databases">
        <title>WGS assembly of Panicum virgatum.</title>
        <authorList>
            <person name="Lovell J.T."/>
            <person name="Jenkins J."/>
            <person name="Shu S."/>
            <person name="Juenger T.E."/>
            <person name="Schmutz J."/>
        </authorList>
    </citation>
    <scope>NUCLEOTIDE SEQUENCE</scope>
    <source>
        <strain evidence="2">AP13</strain>
    </source>
</reference>
<feature type="compositionally biased region" description="Polar residues" evidence="1">
    <location>
        <begin position="1"/>
        <end position="11"/>
    </location>
</feature>
<gene>
    <name evidence="2" type="ORF">PVAP13_7NG139126</name>
</gene>
<feature type="compositionally biased region" description="Pro residues" evidence="1">
    <location>
        <begin position="85"/>
        <end position="99"/>
    </location>
</feature>
<comment type="caution">
    <text evidence="2">The sequence shown here is derived from an EMBL/GenBank/DDBJ whole genome shotgun (WGS) entry which is preliminary data.</text>
</comment>
<feature type="compositionally biased region" description="Basic and acidic residues" evidence="1">
    <location>
        <begin position="121"/>
        <end position="134"/>
    </location>
</feature>
<dbReference type="EMBL" id="CM029050">
    <property type="protein sequence ID" value="KAG2564461.1"/>
    <property type="molecule type" value="Genomic_DNA"/>
</dbReference>